<dbReference type="STRING" id="1260251.SPISAL_05100"/>
<dbReference type="InterPro" id="IPR000073">
    <property type="entry name" value="AB_hydrolase_1"/>
</dbReference>
<evidence type="ECO:0000259" key="1">
    <source>
        <dbReference type="Pfam" id="PF12146"/>
    </source>
</evidence>
<proteinExistence type="predicted"/>
<dbReference type="PANTHER" id="PTHR11614">
    <property type="entry name" value="PHOSPHOLIPASE-RELATED"/>
    <property type="match status" value="1"/>
</dbReference>
<dbReference type="Pfam" id="PF12146">
    <property type="entry name" value="Hydrolase_4"/>
    <property type="match status" value="1"/>
</dbReference>
<organism evidence="2 3">
    <name type="scientific">Spiribacter salinus</name>
    <dbReference type="NCBI Taxonomy" id="1335746"/>
    <lineage>
        <taxon>Bacteria</taxon>
        <taxon>Pseudomonadati</taxon>
        <taxon>Pseudomonadota</taxon>
        <taxon>Gammaproteobacteria</taxon>
        <taxon>Chromatiales</taxon>
        <taxon>Ectothiorhodospiraceae</taxon>
        <taxon>Spiribacter</taxon>
    </lineage>
</organism>
<dbReference type="EMBL" id="VIFK01000068">
    <property type="protein sequence ID" value="TQE99357.1"/>
    <property type="molecule type" value="Genomic_DNA"/>
</dbReference>
<dbReference type="Gene3D" id="3.40.50.1820">
    <property type="entry name" value="alpha/beta hydrolase"/>
    <property type="match status" value="1"/>
</dbReference>
<dbReference type="PROSITE" id="PS51257">
    <property type="entry name" value="PROKAR_LIPOPROTEIN"/>
    <property type="match status" value="1"/>
</dbReference>
<dbReference type="InterPro" id="IPR051044">
    <property type="entry name" value="MAG_DAG_Lipase"/>
</dbReference>
<accession>A0A540VRG5</accession>
<feature type="domain" description="Serine aminopeptidase S33" evidence="1">
    <location>
        <begin position="103"/>
        <end position="336"/>
    </location>
</feature>
<sequence>MTLMVRIRTGRCRHKGLMATLLYAVLLTGCGGQGEAEGEGLALVGEPRTSQGLALDTQALAEPRGVLSNLAIETGPTPHQVVMPDGTPLPLRRWGPAPEAGEAPSAVVIGVHGFNDHAGSFLPTAAALVPDDVAVYAWDQRGFGASHQRGRWPGTEQLLSDARWVIDQVRARYPDTPVHLVGLSMGGAIVGLLQASESPPPVSSGVLVGPAFWGTQAMPWYQRAGLWIVKRLAPGLTLSGRDLGVEPTDDSAVMRQLASDPRRIWETRVDAMAGVSDLMDAALAAVPDLHGGPTFILIAGEDEVIPASAACAMFRRLPPTQRWRTAYYPAGYHMLTRFSGSDAVLADVRRFLSDADAPLPSGAEVDRDEGLEQTCAGSS</sequence>
<evidence type="ECO:0000313" key="2">
    <source>
        <dbReference type="EMBL" id="TQE99357.1"/>
    </source>
</evidence>
<dbReference type="Proteomes" id="UP000315400">
    <property type="component" value="Unassembled WGS sequence"/>
</dbReference>
<evidence type="ECO:0000313" key="3">
    <source>
        <dbReference type="Proteomes" id="UP000315400"/>
    </source>
</evidence>
<reference evidence="2 3" key="1">
    <citation type="submission" date="2019-06" db="EMBL/GenBank/DDBJ databases">
        <title>Metagenome assembled Genome of Spiribacter salinus SL48-SHIP from the microbial mat of Salt Lake 48 (Novosibirsk region, Russia).</title>
        <authorList>
            <person name="Shipova A."/>
            <person name="Rozanov A.S."/>
            <person name="Bryanskaya A.V."/>
            <person name="Peltek S.E."/>
        </authorList>
    </citation>
    <scope>NUCLEOTIDE SEQUENCE [LARGE SCALE GENOMIC DNA]</scope>
    <source>
        <strain evidence="2">SL48-SHIP-2</strain>
    </source>
</reference>
<dbReference type="SUPFAM" id="SSF53474">
    <property type="entry name" value="alpha/beta-Hydrolases"/>
    <property type="match status" value="1"/>
</dbReference>
<dbReference type="PRINTS" id="PR00111">
    <property type="entry name" value="ABHYDROLASE"/>
</dbReference>
<dbReference type="InterPro" id="IPR022742">
    <property type="entry name" value="Hydrolase_4"/>
</dbReference>
<comment type="caution">
    <text evidence="2">The sequence shown here is derived from an EMBL/GenBank/DDBJ whole genome shotgun (WGS) entry which is preliminary data.</text>
</comment>
<gene>
    <name evidence="2" type="ORF">FKY71_09025</name>
</gene>
<name>A0A540VRG5_9GAMM</name>
<dbReference type="AlphaFoldDB" id="A0A540VRG5"/>
<dbReference type="InterPro" id="IPR029058">
    <property type="entry name" value="AB_hydrolase_fold"/>
</dbReference>
<protein>
    <submittedName>
        <fullName evidence="2">Lysophospholipase</fullName>
    </submittedName>
</protein>